<accession>A0A286TU59</accession>
<dbReference type="EMBL" id="BAOS01000003">
    <property type="protein sequence ID" value="GAX59385.1"/>
    <property type="molecule type" value="Genomic_DNA"/>
</dbReference>
<proteinExistence type="predicted"/>
<comment type="caution">
    <text evidence="1">The sequence shown here is derived from an EMBL/GenBank/DDBJ whole genome shotgun (WGS) entry which is preliminary data.</text>
</comment>
<evidence type="ECO:0000313" key="2">
    <source>
        <dbReference type="Proteomes" id="UP000218542"/>
    </source>
</evidence>
<protein>
    <submittedName>
        <fullName evidence="1">Uncharacterized protein</fullName>
    </submittedName>
</protein>
<dbReference type="AlphaFoldDB" id="A0A286TU59"/>
<gene>
    <name evidence="1" type="ORF">SCALIN_C03_0042</name>
</gene>
<name>A0A286TU59_9BACT</name>
<sequence>MPPAAEPDAPPINIKKIKYKKVGVARLPISTIVNPAVLVVIDWKKETDILSLTENSSSELLYSNM</sequence>
<evidence type="ECO:0000313" key="1">
    <source>
        <dbReference type="EMBL" id="GAX59385.1"/>
    </source>
</evidence>
<keyword evidence="2" id="KW-1185">Reference proteome</keyword>
<organism evidence="1 2">
    <name type="scientific">Candidatus Scalindua japonica</name>
    <dbReference type="NCBI Taxonomy" id="1284222"/>
    <lineage>
        <taxon>Bacteria</taxon>
        <taxon>Pseudomonadati</taxon>
        <taxon>Planctomycetota</taxon>
        <taxon>Candidatus Brocadiia</taxon>
        <taxon>Candidatus Brocadiales</taxon>
        <taxon>Candidatus Scalinduaceae</taxon>
        <taxon>Candidatus Scalindua</taxon>
    </lineage>
</organism>
<reference evidence="2" key="1">
    <citation type="journal article" date="2017" name="Environ. Microbiol. Rep.">
        <title>Genetic Diversity of Marine Anaerobic Ammonium-Oxidizing Bacteria as Revealed by Genomic and Proteomic Analyses of 'Candidatus Scalindua japonica'.</title>
        <authorList>
            <person name="Oshiki M."/>
            <person name="Mizuto K."/>
            <person name="Kimura Z."/>
            <person name="Kindaichi T."/>
            <person name="Satoh H."/>
            <person name="Okabe S."/>
        </authorList>
    </citation>
    <scope>NUCLEOTIDE SEQUENCE [LARGE SCALE GENOMIC DNA]</scope>
    <source>
        <strain evidence="2">husup-a2</strain>
    </source>
</reference>
<dbReference type="Proteomes" id="UP000218542">
    <property type="component" value="Unassembled WGS sequence"/>
</dbReference>